<reference evidence="7 8" key="2">
    <citation type="submission" date="2019-01" db="EMBL/GenBank/DDBJ databases">
        <title>The decoding of complex shrimp genome reveals the adaptation for benthos swimmer, frequently molting mechanism and breeding impact on genome.</title>
        <authorList>
            <person name="Sun Y."/>
            <person name="Gao Y."/>
            <person name="Yu Y."/>
        </authorList>
    </citation>
    <scope>NUCLEOTIDE SEQUENCE [LARGE SCALE GENOMIC DNA]</scope>
    <source>
        <tissue evidence="7">Muscle</tissue>
    </source>
</reference>
<evidence type="ECO:0000313" key="8">
    <source>
        <dbReference type="Proteomes" id="UP000283509"/>
    </source>
</evidence>
<feature type="compositionally biased region" description="Low complexity" evidence="5">
    <location>
        <begin position="24"/>
        <end position="49"/>
    </location>
</feature>
<feature type="region of interest" description="Disordered" evidence="5">
    <location>
        <begin position="82"/>
        <end position="133"/>
    </location>
</feature>
<dbReference type="PROSITE" id="PS51805">
    <property type="entry name" value="EPHD"/>
    <property type="match status" value="1"/>
</dbReference>
<organism evidence="7 8">
    <name type="scientific">Penaeus vannamei</name>
    <name type="common">Whiteleg shrimp</name>
    <name type="synonym">Litopenaeus vannamei</name>
    <dbReference type="NCBI Taxonomy" id="6689"/>
    <lineage>
        <taxon>Eukaryota</taxon>
        <taxon>Metazoa</taxon>
        <taxon>Ecdysozoa</taxon>
        <taxon>Arthropoda</taxon>
        <taxon>Crustacea</taxon>
        <taxon>Multicrustacea</taxon>
        <taxon>Malacostraca</taxon>
        <taxon>Eumalacostraca</taxon>
        <taxon>Eucarida</taxon>
        <taxon>Decapoda</taxon>
        <taxon>Dendrobranchiata</taxon>
        <taxon>Penaeoidea</taxon>
        <taxon>Penaeidae</taxon>
        <taxon>Penaeus</taxon>
    </lineage>
</organism>
<feature type="compositionally biased region" description="Polar residues" evidence="5">
    <location>
        <begin position="848"/>
        <end position="862"/>
    </location>
</feature>
<gene>
    <name evidence="7" type="ORF">C7M84_014483</name>
</gene>
<sequence>FNSDGGSAERSRDRGDGGSGGAAPGTNSSGSTGSTSSGSSSASHGGTTAAGNAALWGELSRSLQYNNYPGFGSAWQGGGGDMRLYGYGGYGEAQVDGRAEGRSESRGEGRRVPSKGETKATPPLPPGMAPGVGSALASLQQLVAGGLGLHGSSRMQQVSPQGRKHTPPGPAEIRHESHEPQPSPDDSQGYDILLTRSTVDHRDSPHDSLRSDSPGDAALRLAPSREVFATQGMSQAMSHALAHPFLAAHLNPSQLLQVAQTSVSTATTVTTTGKSDVSSPHPQQQQLQVRTDLLEPHPREAETFSVQEPPRPLPPPQITPPEMDINNVRTPPSNASVDSTAAPVKKRRCSPSYLENDTSLDESGENKRRTRQKRAISYVEDGTDPVLEMNEDSSPDATPLKKKGRKLKEARERLEGESDPNPDQQTPVEPASSPTPAAPSGEEPVKSPHSSPTGGRRGRSVVRGAPRGRGRLLGANAQEYPNITEPLHVDTTLVQEPDLRVPGPPPIVPSSCSPDVYDFNDTDSDGVGRGKKGKRGRKKGSSPKKNSKSPLDMAKSSISPRPREPASKSPRSPKFFSSSRSPISERNKEWMRSFSPPVRDLSKSLSETPPLEGNMAPSIPGGPMAENSKSIQQPEEITVKDSQSDESQAGENAPKPDSNIISPRRSSRRNKTRDNQDFTPPDGKAIETMDSSLNSPSSGNSKDNTLLSGSVSCSAQNKEEKDEIAADMAASGSQLADSLVSPSSRIRKRGKRSIDHFQPDASATQDGSNEEMQDISTVDEEPSKTTEDVTLKGSETSEAPPPHIASEELTNSSVDHVTKNSSPNSRAKRGTVNLPVQNAMVALDMPSNGPTMETPLSYTTDETAPVIAQIEETESRGRRLRARRGSIKQDSKPETQDPTSDMQESKLETQEVRHITQEQRPEVKEQNSENQEPCPEDKEISPIIQESFVEIKEIIPETLESKPELMESKPEAADMCQKLETPCPLPNTDINELEPSIISEQEVQENPPSLPGSEPGALVVPHGTDMDVDAETVENIAKFLEETASNIPGTAEESYADKRPKRSSRPPRKMDDNEMNDLLMLLNMEDEESEDEDYVPKDLENLDSAAENTSWYCSLCKNYSHSKKLGDLYGPYFIEGLTLVKKQHPQVIEGQVVESSSPSEVGKLKKRTQRRESTSEGPADTRKGRPGAKEGVAATGGSQHLPDPTNPASASSNSTKNAASEDPQTSTPPEARPPGTECWVHESCLLWAPGVHVSNSKLCGLEEAVIHAQDSICSNCSEAGASVGCLGKGCSLLVHVPCATQLQWTLDHNTFKSLCPKHSKLT</sequence>
<feature type="compositionally biased region" description="Basic residues" evidence="5">
    <location>
        <begin position="529"/>
        <end position="547"/>
    </location>
</feature>
<feature type="compositionally biased region" description="Basic and acidic residues" evidence="5">
    <location>
        <begin position="95"/>
        <end position="118"/>
    </location>
</feature>
<feature type="compositionally biased region" description="Low complexity" evidence="5">
    <location>
        <begin position="567"/>
        <end position="581"/>
    </location>
</feature>
<feature type="compositionally biased region" description="Pro residues" evidence="5">
    <location>
        <begin position="309"/>
        <end position="319"/>
    </location>
</feature>
<feature type="compositionally biased region" description="Low complexity" evidence="5">
    <location>
        <begin position="1206"/>
        <end position="1220"/>
    </location>
</feature>
<feature type="compositionally biased region" description="Gly residues" evidence="5">
    <location>
        <begin position="82"/>
        <end position="91"/>
    </location>
</feature>
<feature type="region of interest" description="Disordered" evidence="5">
    <location>
        <begin position="1044"/>
        <end position="1074"/>
    </location>
</feature>
<feature type="region of interest" description="Disordered" evidence="5">
    <location>
        <begin position="1000"/>
        <end position="1022"/>
    </location>
</feature>
<evidence type="ECO:0000256" key="4">
    <source>
        <dbReference type="ARBA" id="ARBA00022833"/>
    </source>
</evidence>
<name>A0A3R7SML7_PENVA</name>
<feature type="non-terminal residue" evidence="7">
    <location>
        <position position="1"/>
    </location>
</feature>
<feature type="compositionally biased region" description="Polar residues" evidence="5">
    <location>
        <begin position="808"/>
        <end position="825"/>
    </location>
</feature>
<feature type="compositionally biased region" description="Polar residues" evidence="5">
    <location>
        <begin position="702"/>
        <end position="716"/>
    </location>
</feature>
<evidence type="ECO:0000256" key="2">
    <source>
        <dbReference type="ARBA" id="ARBA00022723"/>
    </source>
</evidence>
<feature type="region of interest" description="Disordered" evidence="5">
    <location>
        <begin position="301"/>
        <end position="942"/>
    </location>
</feature>
<keyword evidence="1" id="KW-0597">Phosphoprotein</keyword>
<keyword evidence="2" id="KW-0479">Metal-binding</keyword>
<keyword evidence="8" id="KW-1185">Reference proteome</keyword>
<feature type="compositionally biased region" description="Basic and acidic residues" evidence="5">
    <location>
        <begin position="7"/>
        <end position="16"/>
    </location>
</feature>
<feature type="compositionally biased region" description="Basic and acidic residues" evidence="5">
    <location>
        <begin position="903"/>
        <end position="927"/>
    </location>
</feature>
<dbReference type="InterPro" id="IPR052440">
    <property type="entry name" value="Trans_Reg/Chrom_Remod"/>
</dbReference>
<proteinExistence type="predicted"/>
<feature type="domain" description="PHD-type" evidence="6">
    <location>
        <begin position="1209"/>
        <end position="1319"/>
    </location>
</feature>
<dbReference type="STRING" id="6689.A0A3R7SML7"/>
<dbReference type="GO" id="GO:0008270">
    <property type="term" value="F:zinc ion binding"/>
    <property type="evidence" value="ECO:0007669"/>
    <property type="project" value="UniProtKB-KW"/>
</dbReference>
<feature type="compositionally biased region" description="Polar residues" evidence="5">
    <location>
        <begin position="327"/>
        <end position="339"/>
    </location>
</feature>
<feature type="compositionally biased region" description="Basic and acidic residues" evidence="5">
    <location>
        <begin position="198"/>
        <end position="210"/>
    </location>
</feature>
<feature type="compositionally biased region" description="Basic and acidic residues" evidence="5">
    <location>
        <begin position="781"/>
        <end position="790"/>
    </location>
</feature>
<evidence type="ECO:0000313" key="7">
    <source>
        <dbReference type="EMBL" id="ROT67439.1"/>
    </source>
</evidence>
<feature type="compositionally biased region" description="Low complexity" evidence="5">
    <location>
        <begin position="427"/>
        <end position="442"/>
    </location>
</feature>
<feature type="compositionally biased region" description="Basic and acidic residues" evidence="5">
    <location>
        <begin position="1170"/>
        <end position="1183"/>
    </location>
</feature>
<protein>
    <recommendedName>
        <fullName evidence="6">PHD-type domain-containing protein</fullName>
    </recommendedName>
</protein>
<dbReference type="GO" id="GO:0006357">
    <property type="term" value="P:regulation of transcription by RNA polymerase II"/>
    <property type="evidence" value="ECO:0007669"/>
    <property type="project" value="TreeGrafter"/>
</dbReference>
<feature type="compositionally biased region" description="Acidic residues" evidence="5">
    <location>
        <begin position="768"/>
        <end position="780"/>
    </location>
</feature>
<dbReference type="EMBL" id="QCYY01002809">
    <property type="protein sequence ID" value="ROT67439.1"/>
    <property type="molecule type" value="Genomic_DNA"/>
</dbReference>
<dbReference type="Gene3D" id="3.30.40.10">
    <property type="entry name" value="Zinc/RING finger domain, C3HC4 (zinc finger)"/>
    <property type="match status" value="1"/>
</dbReference>
<dbReference type="PANTHER" id="PTHR14955">
    <property type="entry name" value="RETINOIC ACID INDUCED 1/TRANSCRIPTION FACTOR 20"/>
    <property type="match status" value="1"/>
</dbReference>
<dbReference type="OrthoDB" id="10029243at2759"/>
<evidence type="ECO:0000259" key="6">
    <source>
        <dbReference type="PROSITE" id="PS51805"/>
    </source>
</evidence>
<dbReference type="InterPro" id="IPR013083">
    <property type="entry name" value="Znf_RING/FYVE/PHD"/>
</dbReference>
<feature type="region of interest" description="Disordered" evidence="5">
    <location>
        <begin position="1"/>
        <end position="49"/>
    </location>
</feature>
<feature type="compositionally biased region" description="Basic and acidic residues" evidence="5">
    <location>
        <begin position="407"/>
        <end position="416"/>
    </location>
</feature>
<feature type="region of interest" description="Disordered" evidence="5">
    <location>
        <begin position="1150"/>
        <end position="1234"/>
    </location>
</feature>
<feature type="region of interest" description="Disordered" evidence="5">
    <location>
        <begin position="147"/>
        <end position="217"/>
    </location>
</feature>
<dbReference type="Pfam" id="PF13771">
    <property type="entry name" value="zf-HC5HC2H"/>
    <property type="match status" value="1"/>
</dbReference>
<evidence type="ECO:0000256" key="1">
    <source>
        <dbReference type="ARBA" id="ARBA00022553"/>
    </source>
</evidence>
<dbReference type="InterPro" id="IPR034732">
    <property type="entry name" value="EPHD"/>
</dbReference>
<keyword evidence="3" id="KW-0863">Zinc-finger</keyword>
<keyword evidence="4" id="KW-0862">Zinc</keyword>
<reference evidence="7 8" key="1">
    <citation type="submission" date="2018-04" db="EMBL/GenBank/DDBJ databases">
        <authorList>
            <person name="Zhang X."/>
            <person name="Yuan J."/>
            <person name="Li F."/>
            <person name="Xiang J."/>
        </authorList>
    </citation>
    <scope>NUCLEOTIDE SEQUENCE [LARGE SCALE GENOMIC DNA]</scope>
    <source>
        <tissue evidence="7">Muscle</tissue>
    </source>
</reference>
<feature type="compositionally biased region" description="Low complexity" evidence="5">
    <location>
        <begin position="691"/>
        <end position="701"/>
    </location>
</feature>
<evidence type="ECO:0000256" key="5">
    <source>
        <dbReference type="SAM" id="MobiDB-lite"/>
    </source>
</evidence>
<accession>A0A3R7SML7</accession>
<feature type="compositionally biased region" description="Basic residues" evidence="5">
    <location>
        <begin position="456"/>
        <end position="470"/>
    </location>
</feature>
<dbReference type="Proteomes" id="UP000283509">
    <property type="component" value="Unassembled WGS sequence"/>
</dbReference>
<comment type="caution">
    <text evidence="7">The sequence shown here is derived from an EMBL/GenBank/DDBJ whole genome shotgun (WGS) entry which is preliminary data.</text>
</comment>
<dbReference type="GO" id="GO:0005634">
    <property type="term" value="C:nucleus"/>
    <property type="evidence" value="ECO:0007669"/>
    <property type="project" value="TreeGrafter"/>
</dbReference>
<evidence type="ECO:0000256" key="3">
    <source>
        <dbReference type="ARBA" id="ARBA00022771"/>
    </source>
</evidence>
<dbReference type="PANTHER" id="PTHR14955:SF4">
    <property type="entry name" value="PHD-TYPE DOMAIN-CONTAINING PROTEIN"/>
    <property type="match status" value="1"/>
</dbReference>